<comment type="subcellular location">
    <subcellularLocation>
        <location evidence="4">Peroxisome membrane</location>
    </subcellularLocation>
</comment>
<evidence type="ECO:0000313" key="5">
    <source>
        <dbReference type="EMBL" id="GAC99798.1"/>
    </source>
</evidence>
<dbReference type="GO" id="GO:0016559">
    <property type="term" value="P:peroxisome fission"/>
    <property type="evidence" value="ECO:0007669"/>
    <property type="project" value="InterPro"/>
</dbReference>
<dbReference type="GO" id="GO:0005778">
    <property type="term" value="C:peroxisomal membrane"/>
    <property type="evidence" value="ECO:0007669"/>
    <property type="project" value="UniProtKB-SubCell"/>
</dbReference>
<dbReference type="Pfam" id="PF05648">
    <property type="entry name" value="PEX11"/>
    <property type="match status" value="1"/>
</dbReference>
<dbReference type="AlphaFoldDB" id="R9PEL0"/>
<dbReference type="InterPro" id="IPR008733">
    <property type="entry name" value="PEX11"/>
</dbReference>
<evidence type="ECO:0000256" key="4">
    <source>
        <dbReference type="ARBA" id="ARBA00046271"/>
    </source>
</evidence>
<sequence>MHSADGLASLQTKGKPHTVYAAFARQTMNIVVRRETDVKKENWDKTYRTIQYAARFLAWYEYRKGATKETVARLTALKSQLGLSRKLMRVGKFLEHFQAALKATTIQDPVVSYAAIGRQLGYGFYLILDTLQWIHGAKVYTFEKATADKISKNAARFWLLGLTFSLASGSYKTYVLQQRAASAKRPRATAEKEAERKIEIAQISTEQAAVRYQMTQDALDWLIPATGADILGLDEGILGLAGCASSMMGARTQWRAVNGSAAKSK</sequence>
<keyword evidence="2" id="KW-0472">Membrane</keyword>
<reference evidence="6" key="1">
    <citation type="journal article" date="2013" name="Genome Announc.">
        <title>Draft genome sequence of the basidiomycetous yeast-like fungus Pseudozyma hubeiensis SY62, which produces an abundant amount of the biosurfactant mannosylerythritol lipids.</title>
        <authorList>
            <person name="Konishi M."/>
            <person name="Hatada Y."/>
            <person name="Horiuchi J."/>
        </authorList>
    </citation>
    <scope>NUCLEOTIDE SEQUENCE [LARGE SCALE GENOMIC DNA]</scope>
    <source>
        <strain evidence="6">SY62</strain>
    </source>
</reference>
<dbReference type="GeneID" id="24112664"/>
<dbReference type="OrthoDB" id="411017at2759"/>
<keyword evidence="3" id="KW-0576">Peroxisome</keyword>
<protein>
    <submittedName>
        <fullName evidence="5">Peroxin PEX11-2</fullName>
    </submittedName>
</protein>
<dbReference type="EMBL" id="DF238833">
    <property type="protein sequence ID" value="GAC99798.1"/>
    <property type="molecule type" value="Genomic_DNA"/>
</dbReference>
<dbReference type="Proteomes" id="UP000014071">
    <property type="component" value="Unassembled WGS sequence"/>
</dbReference>
<name>R9PEL0_PSEHS</name>
<accession>R9PEL0</accession>
<evidence type="ECO:0000313" key="6">
    <source>
        <dbReference type="Proteomes" id="UP000014071"/>
    </source>
</evidence>
<keyword evidence="1" id="KW-0962">Peroxisome biogenesis</keyword>
<keyword evidence="6" id="KW-1185">Reference proteome</keyword>
<dbReference type="RefSeq" id="XP_012193385.1">
    <property type="nucleotide sequence ID" value="XM_012337995.1"/>
</dbReference>
<organism evidence="5 6">
    <name type="scientific">Pseudozyma hubeiensis (strain SY62)</name>
    <name type="common">Yeast</name>
    <dbReference type="NCBI Taxonomy" id="1305764"/>
    <lineage>
        <taxon>Eukaryota</taxon>
        <taxon>Fungi</taxon>
        <taxon>Dikarya</taxon>
        <taxon>Basidiomycota</taxon>
        <taxon>Ustilaginomycotina</taxon>
        <taxon>Ustilaginomycetes</taxon>
        <taxon>Ustilaginales</taxon>
        <taxon>Ustilaginaceae</taxon>
        <taxon>Pseudozyma</taxon>
    </lineage>
</organism>
<proteinExistence type="predicted"/>
<dbReference type="eggNOG" id="KOG4186">
    <property type="taxonomic scope" value="Eukaryota"/>
</dbReference>
<evidence type="ECO:0000256" key="3">
    <source>
        <dbReference type="ARBA" id="ARBA00023140"/>
    </source>
</evidence>
<dbReference type="HOGENOM" id="CLU_049216_0_1_1"/>
<evidence type="ECO:0000256" key="1">
    <source>
        <dbReference type="ARBA" id="ARBA00022593"/>
    </source>
</evidence>
<evidence type="ECO:0000256" key="2">
    <source>
        <dbReference type="ARBA" id="ARBA00023136"/>
    </source>
</evidence>
<gene>
    <name evidence="5" type="ORF">PHSY_007401</name>
</gene>
<dbReference type="STRING" id="1305764.R9PEL0"/>
<dbReference type="PANTHER" id="PTHR12652">
    <property type="entry name" value="PEROXISOMAL BIOGENESIS FACTOR 11"/>
    <property type="match status" value="1"/>
</dbReference>
<dbReference type="PANTHER" id="PTHR12652:SF50">
    <property type="entry name" value="PEROXIN 11"/>
    <property type="match status" value="1"/>
</dbReference>